<keyword evidence="5" id="KW-0411">Iron-sulfur</keyword>
<dbReference type="PANTHER" id="PTHR43075">
    <property type="entry name" value="FORMATE LYASE ACTIVATING ENZYME, PUTATIVE (AFU_ORTHOLOGUE AFUA_2G15630)-RELATED"/>
    <property type="match status" value="1"/>
</dbReference>
<dbReference type="RefSeq" id="WP_147850687.1">
    <property type="nucleotide sequence ID" value="NZ_VDUZ01000043.1"/>
</dbReference>
<dbReference type="EMBL" id="VDUZ01000043">
    <property type="protein sequence ID" value="TXL71466.1"/>
    <property type="molecule type" value="Genomic_DNA"/>
</dbReference>
<evidence type="ECO:0000256" key="3">
    <source>
        <dbReference type="ARBA" id="ARBA00022723"/>
    </source>
</evidence>
<accession>A0A5C8PCD8</accession>
<dbReference type="SUPFAM" id="SSF102114">
    <property type="entry name" value="Radical SAM enzymes"/>
    <property type="match status" value="1"/>
</dbReference>
<protein>
    <submittedName>
        <fullName evidence="7">Pyruvate formate lyase activating enzyme</fullName>
    </submittedName>
</protein>
<keyword evidence="7" id="KW-0456">Lyase</keyword>
<dbReference type="GO" id="GO:0016829">
    <property type="term" value="F:lyase activity"/>
    <property type="evidence" value="ECO:0007669"/>
    <property type="project" value="UniProtKB-KW"/>
</dbReference>
<name>A0A5C8PCD8_9HYPH</name>
<keyword evidence="2" id="KW-0949">S-adenosyl-L-methionine</keyword>
<dbReference type="GO" id="GO:0046872">
    <property type="term" value="F:metal ion binding"/>
    <property type="evidence" value="ECO:0007669"/>
    <property type="project" value="UniProtKB-KW"/>
</dbReference>
<keyword evidence="4" id="KW-0408">Iron</keyword>
<dbReference type="InterPro" id="IPR013785">
    <property type="entry name" value="Aldolase_TIM"/>
</dbReference>
<evidence type="ECO:0000259" key="6">
    <source>
        <dbReference type="Pfam" id="PF04055"/>
    </source>
</evidence>
<comment type="cofactor">
    <cofactor evidence="1">
        <name>[4Fe-4S] cluster</name>
        <dbReference type="ChEBI" id="CHEBI:49883"/>
    </cofactor>
</comment>
<keyword evidence="3" id="KW-0479">Metal-binding</keyword>
<dbReference type="OrthoDB" id="9782387at2"/>
<evidence type="ECO:0000256" key="4">
    <source>
        <dbReference type="ARBA" id="ARBA00023004"/>
    </source>
</evidence>
<sequence>MSDLPRLRIWEDPAIRRALSWYVAVAENYRPAKFRIAATLPTPLDLASSGEDALWVELDRLTPLFLERWQAIRAGAPLPTPAPGPSLLELCRALSYRMLAHCNFCPWDCRVDRAAGTKLGACKLAAGSRVSAHFHHTGEELFYRGTQGSGTIFFTSCNMRCAFCQNGDISTDKDNGVEANPRVIAAMAWTLRREGCHNINWVGGEVVIHLHAIVDAIALLGRDFTPKPAELARARQTKADRFSAFDERPAAAAYNGKFNVPMLWNSNFFVTPESMKILRVLIDAWLPDFKFGPGRCAMSLAKTPWYWETVTRNLALLAEWDEDFTIRHLVMPNHVDCCTFPVLEWIAGNMPAAPVNVMAQYHPDNFCDPASDKYRPQYAGIARPPLSAELAQSWHRARELGLAFETATFDGRYAISL</sequence>
<dbReference type="GO" id="GO:0051536">
    <property type="term" value="F:iron-sulfur cluster binding"/>
    <property type="evidence" value="ECO:0007669"/>
    <property type="project" value="UniProtKB-KW"/>
</dbReference>
<proteinExistence type="predicted"/>
<dbReference type="InterPro" id="IPR040085">
    <property type="entry name" value="MJ0674-like"/>
</dbReference>
<dbReference type="Proteomes" id="UP000321638">
    <property type="component" value="Unassembled WGS sequence"/>
</dbReference>
<dbReference type="SFLD" id="SFLDG01099">
    <property type="entry name" value="Uncharacterised_Radical_SAM_Su"/>
    <property type="match status" value="1"/>
</dbReference>
<evidence type="ECO:0000256" key="1">
    <source>
        <dbReference type="ARBA" id="ARBA00001966"/>
    </source>
</evidence>
<dbReference type="Pfam" id="PF04055">
    <property type="entry name" value="Radical_SAM"/>
    <property type="match status" value="1"/>
</dbReference>
<keyword evidence="7" id="KW-0670">Pyruvate</keyword>
<dbReference type="InterPro" id="IPR007197">
    <property type="entry name" value="rSAM"/>
</dbReference>
<dbReference type="PANTHER" id="PTHR43075:SF1">
    <property type="entry name" value="FORMATE LYASE ACTIVATING ENZYME, PUTATIVE (AFU_ORTHOLOGUE AFUA_2G15630)-RELATED"/>
    <property type="match status" value="1"/>
</dbReference>
<dbReference type="InterPro" id="IPR058240">
    <property type="entry name" value="rSAM_sf"/>
</dbReference>
<evidence type="ECO:0000313" key="8">
    <source>
        <dbReference type="Proteomes" id="UP000321638"/>
    </source>
</evidence>
<dbReference type="SFLD" id="SFLDS00029">
    <property type="entry name" value="Radical_SAM"/>
    <property type="match status" value="1"/>
</dbReference>
<dbReference type="Gene3D" id="3.20.20.70">
    <property type="entry name" value="Aldolase class I"/>
    <property type="match status" value="1"/>
</dbReference>
<evidence type="ECO:0000256" key="2">
    <source>
        <dbReference type="ARBA" id="ARBA00022691"/>
    </source>
</evidence>
<reference evidence="7 8" key="1">
    <citation type="submission" date="2019-06" db="EMBL/GenBank/DDBJ databases">
        <title>New taxonomy in bacterial strain CC-CFT640, isolated from vineyard.</title>
        <authorList>
            <person name="Lin S.-Y."/>
            <person name="Tsai C.-F."/>
            <person name="Young C.-C."/>
        </authorList>
    </citation>
    <scope>NUCLEOTIDE SEQUENCE [LARGE SCALE GENOMIC DNA]</scope>
    <source>
        <strain evidence="7 8">CC-CFT640</strain>
    </source>
</reference>
<evidence type="ECO:0000256" key="5">
    <source>
        <dbReference type="ARBA" id="ARBA00023014"/>
    </source>
</evidence>
<organism evidence="7 8">
    <name type="scientific">Vineibacter terrae</name>
    <dbReference type="NCBI Taxonomy" id="2586908"/>
    <lineage>
        <taxon>Bacteria</taxon>
        <taxon>Pseudomonadati</taxon>
        <taxon>Pseudomonadota</taxon>
        <taxon>Alphaproteobacteria</taxon>
        <taxon>Hyphomicrobiales</taxon>
        <taxon>Vineibacter</taxon>
    </lineage>
</organism>
<comment type="caution">
    <text evidence="7">The sequence shown here is derived from an EMBL/GenBank/DDBJ whole genome shotgun (WGS) entry which is preliminary data.</text>
</comment>
<keyword evidence="8" id="KW-1185">Reference proteome</keyword>
<feature type="domain" description="Radical SAM core" evidence="6">
    <location>
        <begin position="152"/>
        <end position="223"/>
    </location>
</feature>
<evidence type="ECO:0000313" key="7">
    <source>
        <dbReference type="EMBL" id="TXL71466.1"/>
    </source>
</evidence>
<gene>
    <name evidence="7" type="ORF">FHP25_30010</name>
</gene>
<dbReference type="AlphaFoldDB" id="A0A5C8PCD8"/>